<dbReference type="InterPro" id="IPR015927">
    <property type="entry name" value="Peptidase_S24_S26A/B/C"/>
</dbReference>
<keyword evidence="2" id="KW-0238">DNA-binding</keyword>
<protein>
    <submittedName>
        <fullName evidence="5">Transcriptional regulator</fullName>
    </submittedName>
</protein>
<dbReference type="InterPro" id="IPR010982">
    <property type="entry name" value="Lambda_DNA-bd_dom_sf"/>
</dbReference>
<dbReference type="Gene3D" id="2.10.109.10">
    <property type="entry name" value="Umud Fragment, subunit A"/>
    <property type="match status" value="1"/>
</dbReference>
<accession>A0A2S7IW06</accession>
<dbReference type="CDD" id="cd06529">
    <property type="entry name" value="S24_LexA-like"/>
    <property type="match status" value="1"/>
</dbReference>
<keyword evidence="6" id="KW-1185">Reference proteome</keyword>
<dbReference type="InterPro" id="IPR036286">
    <property type="entry name" value="LexA/Signal_pep-like_sf"/>
</dbReference>
<reference evidence="5 6" key="1">
    <citation type="submission" date="2018-02" db="EMBL/GenBank/DDBJ databases">
        <title>Draft genome sequence of Ochrobactrum oryzae found in Brazil.</title>
        <authorList>
            <person name="Cerdeira L."/>
            <person name="Andrade F."/>
            <person name="Zacariotto T."/>
            <person name="Barbosa B."/>
            <person name="Santos S."/>
            <person name="Cassetari V."/>
            <person name="Lincopan N."/>
        </authorList>
    </citation>
    <scope>NUCLEOTIDE SEQUENCE [LARGE SCALE GENOMIC DNA]</scope>
    <source>
        <strain evidence="5 6">OA447</strain>
    </source>
</reference>
<dbReference type="PROSITE" id="PS50943">
    <property type="entry name" value="HTH_CROC1"/>
    <property type="match status" value="1"/>
</dbReference>
<dbReference type="Pfam" id="PF00717">
    <property type="entry name" value="Peptidase_S24"/>
    <property type="match status" value="1"/>
</dbReference>
<evidence type="ECO:0000256" key="1">
    <source>
        <dbReference type="ARBA" id="ARBA00023015"/>
    </source>
</evidence>
<dbReference type="Gene3D" id="1.10.260.40">
    <property type="entry name" value="lambda repressor-like DNA-binding domains"/>
    <property type="match status" value="1"/>
</dbReference>
<gene>
    <name evidence="5" type="ORF">C3731_17485</name>
</gene>
<dbReference type="PANTHER" id="PTHR40661">
    <property type="match status" value="1"/>
</dbReference>
<dbReference type="SUPFAM" id="SSF51306">
    <property type="entry name" value="LexA/Signal peptidase"/>
    <property type="match status" value="1"/>
</dbReference>
<evidence type="ECO:0000256" key="2">
    <source>
        <dbReference type="ARBA" id="ARBA00023125"/>
    </source>
</evidence>
<dbReference type="Pfam" id="PF01381">
    <property type="entry name" value="HTH_3"/>
    <property type="match status" value="1"/>
</dbReference>
<dbReference type="GO" id="GO:0003677">
    <property type="term" value="F:DNA binding"/>
    <property type="evidence" value="ECO:0007669"/>
    <property type="project" value="UniProtKB-KW"/>
</dbReference>
<keyword evidence="1" id="KW-0805">Transcription regulation</keyword>
<dbReference type="CDD" id="cd00093">
    <property type="entry name" value="HTH_XRE"/>
    <property type="match status" value="1"/>
</dbReference>
<dbReference type="PANTHER" id="PTHR40661:SF3">
    <property type="entry name" value="FELS-1 PROPHAGE TRANSCRIPTIONAL REGULATOR"/>
    <property type="match status" value="1"/>
</dbReference>
<dbReference type="EMBL" id="PTRC01000033">
    <property type="protein sequence ID" value="PQA72192.1"/>
    <property type="molecule type" value="Genomic_DNA"/>
</dbReference>
<organism evidence="5 6">
    <name type="scientific">Brucella oryzae</name>
    <dbReference type="NCBI Taxonomy" id="335286"/>
    <lineage>
        <taxon>Bacteria</taxon>
        <taxon>Pseudomonadati</taxon>
        <taxon>Pseudomonadota</taxon>
        <taxon>Alphaproteobacteria</taxon>
        <taxon>Hyphomicrobiales</taxon>
        <taxon>Brucellaceae</taxon>
        <taxon>Brucella/Ochrobactrum group</taxon>
        <taxon>Brucella</taxon>
    </lineage>
</organism>
<evidence type="ECO:0000256" key="3">
    <source>
        <dbReference type="ARBA" id="ARBA00023163"/>
    </source>
</evidence>
<dbReference type="InterPro" id="IPR001387">
    <property type="entry name" value="Cro/C1-type_HTH"/>
</dbReference>
<dbReference type="Proteomes" id="UP000238493">
    <property type="component" value="Unassembled WGS sequence"/>
</dbReference>
<dbReference type="InterPro" id="IPR039418">
    <property type="entry name" value="LexA-like"/>
</dbReference>
<dbReference type="AlphaFoldDB" id="A0A2S7IW06"/>
<keyword evidence="3" id="KW-0804">Transcription</keyword>
<evidence type="ECO:0000259" key="4">
    <source>
        <dbReference type="PROSITE" id="PS50943"/>
    </source>
</evidence>
<proteinExistence type="predicted"/>
<name>A0A2S7IW06_9HYPH</name>
<evidence type="ECO:0000313" key="5">
    <source>
        <dbReference type="EMBL" id="PQA72192.1"/>
    </source>
</evidence>
<feature type="domain" description="HTH cro/C1-type" evidence="4">
    <location>
        <begin position="23"/>
        <end position="54"/>
    </location>
</feature>
<sequence length="205" mass="23082">MLVFFFSCEVWLGQDMSKIDYYLREIMKTTGWKQAELASRLDTTQATVSRWFKGAEPEGHRRDAILELYSSVTNMAAPSGVDQPTVRLIGYIGAGQAVYPLDDGTDDQVEAPRDAKPTTVAAQIRGDSMLPIFQENWLIYWSTNLPPHEMINQLCVVQVSDGRLLVKTLRRGSQDGLWTLTSFNASDITDVPVDWAAPIDWIKPR</sequence>
<dbReference type="SUPFAM" id="SSF47413">
    <property type="entry name" value="lambda repressor-like DNA-binding domains"/>
    <property type="match status" value="1"/>
</dbReference>
<comment type="caution">
    <text evidence="5">The sequence shown here is derived from an EMBL/GenBank/DDBJ whole genome shotgun (WGS) entry which is preliminary data.</text>
</comment>
<evidence type="ECO:0000313" key="6">
    <source>
        <dbReference type="Proteomes" id="UP000238493"/>
    </source>
</evidence>